<dbReference type="RefSeq" id="WP_344246053.1">
    <property type="nucleotide sequence ID" value="NZ_BAAAHH010000043.1"/>
</dbReference>
<dbReference type="InterPro" id="IPR001173">
    <property type="entry name" value="Glyco_trans_2-like"/>
</dbReference>
<feature type="domain" description="Glycosyltransferase 2-like" evidence="1">
    <location>
        <begin position="8"/>
        <end position="131"/>
    </location>
</feature>
<dbReference type="Gene3D" id="3.90.550.10">
    <property type="entry name" value="Spore Coat Polysaccharide Biosynthesis Protein SpsA, Chain A"/>
    <property type="match status" value="1"/>
</dbReference>
<proteinExistence type="predicted"/>
<protein>
    <submittedName>
        <fullName evidence="2">Glycosyltransferase family 2 protein</fullName>
    </submittedName>
</protein>
<evidence type="ECO:0000259" key="1">
    <source>
        <dbReference type="Pfam" id="PF00535"/>
    </source>
</evidence>
<dbReference type="PANTHER" id="PTHR22916:SF3">
    <property type="entry name" value="UDP-GLCNAC:BETAGAL BETA-1,3-N-ACETYLGLUCOSAMINYLTRANSFERASE-LIKE PROTEIN 1"/>
    <property type="match status" value="1"/>
</dbReference>
<name>A0ABP4CCZ7_9ACTN</name>
<gene>
    <name evidence="2" type="ORF">GCM10009550_68570</name>
</gene>
<organism evidence="2 3">
    <name type="scientific">Actinocorallia libanotica</name>
    <dbReference type="NCBI Taxonomy" id="46162"/>
    <lineage>
        <taxon>Bacteria</taxon>
        <taxon>Bacillati</taxon>
        <taxon>Actinomycetota</taxon>
        <taxon>Actinomycetes</taxon>
        <taxon>Streptosporangiales</taxon>
        <taxon>Thermomonosporaceae</taxon>
        <taxon>Actinocorallia</taxon>
    </lineage>
</organism>
<dbReference type="Pfam" id="PF00535">
    <property type="entry name" value="Glycos_transf_2"/>
    <property type="match status" value="1"/>
</dbReference>
<keyword evidence="3" id="KW-1185">Reference proteome</keyword>
<dbReference type="SUPFAM" id="SSF53448">
    <property type="entry name" value="Nucleotide-diphospho-sugar transferases"/>
    <property type="match status" value="1"/>
</dbReference>
<dbReference type="PANTHER" id="PTHR22916">
    <property type="entry name" value="GLYCOSYLTRANSFERASE"/>
    <property type="match status" value="1"/>
</dbReference>
<reference evidence="3" key="1">
    <citation type="journal article" date="2019" name="Int. J. Syst. Evol. Microbiol.">
        <title>The Global Catalogue of Microorganisms (GCM) 10K type strain sequencing project: providing services to taxonomists for standard genome sequencing and annotation.</title>
        <authorList>
            <consortium name="The Broad Institute Genomics Platform"/>
            <consortium name="The Broad Institute Genome Sequencing Center for Infectious Disease"/>
            <person name="Wu L."/>
            <person name="Ma J."/>
        </authorList>
    </citation>
    <scope>NUCLEOTIDE SEQUENCE [LARGE SCALE GENOMIC DNA]</scope>
    <source>
        <strain evidence="3">JCM 10696</strain>
    </source>
</reference>
<evidence type="ECO:0000313" key="2">
    <source>
        <dbReference type="EMBL" id="GAA0966384.1"/>
    </source>
</evidence>
<sequence length="322" mass="36223">MSPSTALSVIVPMRNVERYAGDTLTSLVRNVSEDVEFILVDDGSTDRTPELIEQFRPRLGRVEVIRHAEAAGLSGARNAGMRASSGRYLTFLDGDDYVRPGYFGELASAMDRLGCDYVKVDHIKVFGRRRVPDRAPMGVRGTPLKPRDGILPVHGRAMVDYPNAWSGAYRRELFTSGTLLFDEQLLTCEDRPWTWRLHLRAESYAVVSLWGPFYRREVAGSLTKVGDERQLHFFDAFDLVLAELAADPEGERFRTKAIRNYCAMIAFHLNERARLSPLLQRRLRARAKATVAAFPADHLAKVMPGLGPERERLFTELLGVTA</sequence>
<accession>A0ABP4CCZ7</accession>
<dbReference type="InterPro" id="IPR029044">
    <property type="entry name" value="Nucleotide-diphossugar_trans"/>
</dbReference>
<dbReference type="CDD" id="cd00761">
    <property type="entry name" value="Glyco_tranf_GTA_type"/>
    <property type="match status" value="1"/>
</dbReference>
<dbReference type="EMBL" id="BAAAHH010000043">
    <property type="protein sequence ID" value="GAA0966384.1"/>
    <property type="molecule type" value="Genomic_DNA"/>
</dbReference>
<dbReference type="Proteomes" id="UP001500665">
    <property type="component" value="Unassembled WGS sequence"/>
</dbReference>
<comment type="caution">
    <text evidence="2">The sequence shown here is derived from an EMBL/GenBank/DDBJ whole genome shotgun (WGS) entry which is preliminary data.</text>
</comment>
<evidence type="ECO:0000313" key="3">
    <source>
        <dbReference type="Proteomes" id="UP001500665"/>
    </source>
</evidence>